<evidence type="ECO:0008006" key="4">
    <source>
        <dbReference type="Google" id="ProtNLM"/>
    </source>
</evidence>
<evidence type="ECO:0000256" key="1">
    <source>
        <dbReference type="SAM" id="Phobius"/>
    </source>
</evidence>
<protein>
    <recommendedName>
        <fullName evidence="4">PH domain-containing protein</fullName>
    </recommendedName>
</protein>
<organism evidence="2 3">
    <name type="scientific">Actinomadura yumaensis</name>
    <dbReference type="NCBI Taxonomy" id="111807"/>
    <lineage>
        <taxon>Bacteria</taxon>
        <taxon>Bacillati</taxon>
        <taxon>Actinomycetota</taxon>
        <taxon>Actinomycetes</taxon>
        <taxon>Streptosporangiales</taxon>
        <taxon>Thermomonosporaceae</taxon>
        <taxon>Actinomadura</taxon>
    </lineage>
</organism>
<sequence length="133" mass="14343">MATPSRPALTTLSVRYNPPVAWGALALGVLNLLLGLLAPGPLINVILGVLFIVLGVIFFVRTYFTYSAAGRTLEVTAPIGARRSFRASGGDTLVVEGGRIVLVRADGRRKKLPVARWMSRRREWDAVVEAIGS</sequence>
<dbReference type="EMBL" id="JBHSXS010000012">
    <property type="protein sequence ID" value="MFC6882216.1"/>
    <property type="molecule type" value="Genomic_DNA"/>
</dbReference>
<keyword evidence="1" id="KW-1133">Transmembrane helix</keyword>
<reference evidence="3" key="1">
    <citation type="journal article" date="2019" name="Int. J. Syst. Evol. Microbiol.">
        <title>The Global Catalogue of Microorganisms (GCM) 10K type strain sequencing project: providing services to taxonomists for standard genome sequencing and annotation.</title>
        <authorList>
            <consortium name="The Broad Institute Genomics Platform"/>
            <consortium name="The Broad Institute Genome Sequencing Center for Infectious Disease"/>
            <person name="Wu L."/>
            <person name="Ma J."/>
        </authorList>
    </citation>
    <scope>NUCLEOTIDE SEQUENCE [LARGE SCALE GENOMIC DNA]</scope>
    <source>
        <strain evidence="3">JCM 3369</strain>
    </source>
</reference>
<evidence type="ECO:0000313" key="3">
    <source>
        <dbReference type="Proteomes" id="UP001596380"/>
    </source>
</evidence>
<proteinExistence type="predicted"/>
<evidence type="ECO:0000313" key="2">
    <source>
        <dbReference type="EMBL" id="MFC6882216.1"/>
    </source>
</evidence>
<feature type="transmembrane region" description="Helical" evidence="1">
    <location>
        <begin position="20"/>
        <end position="38"/>
    </location>
</feature>
<dbReference type="Proteomes" id="UP001596380">
    <property type="component" value="Unassembled WGS sequence"/>
</dbReference>
<keyword evidence="3" id="KW-1185">Reference proteome</keyword>
<name>A0ABW2CNG7_9ACTN</name>
<comment type="caution">
    <text evidence="2">The sequence shown here is derived from an EMBL/GenBank/DDBJ whole genome shotgun (WGS) entry which is preliminary data.</text>
</comment>
<dbReference type="RefSeq" id="WP_378043300.1">
    <property type="nucleotide sequence ID" value="NZ_JBHSXE010000001.1"/>
</dbReference>
<keyword evidence="1" id="KW-0812">Transmembrane</keyword>
<accession>A0ABW2CNG7</accession>
<gene>
    <name evidence="2" type="ORF">ACFQKB_20855</name>
</gene>
<feature type="transmembrane region" description="Helical" evidence="1">
    <location>
        <begin position="45"/>
        <end position="64"/>
    </location>
</feature>
<keyword evidence="1" id="KW-0472">Membrane</keyword>